<name>A0A3N1NLG7_9GAMM</name>
<dbReference type="Pfam" id="PF01346">
    <property type="entry name" value="FKBP_N"/>
    <property type="match status" value="1"/>
</dbReference>
<dbReference type="InterPro" id="IPR000774">
    <property type="entry name" value="PPIase_FKBP_N"/>
</dbReference>
<organism evidence="9 10">
    <name type="scientific">Marinimicrobium koreense</name>
    <dbReference type="NCBI Taxonomy" id="306545"/>
    <lineage>
        <taxon>Bacteria</taxon>
        <taxon>Pseudomonadati</taxon>
        <taxon>Pseudomonadota</taxon>
        <taxon>Gammaproteobacteria</taxon>
        <taxon>Cellvibrionales</taxon>
        <taxon>Cellvibrionaceae</taxon>
        <taxon>Marinimicrobium</taxon>
    </lineage>
</organism>
<evidence type="ECO:0000256" key="6">
    <source>
        <dbReference type="RuleBase" id="RU003915"/>
    </source>
</evidence>
<comment type="similarity">
    <text evidence="2 6">Belongs to the FKBP-type PPIase family.</text>
</comment>
<dbReference type="GO" id="GO:0006457">
    <property type="term" value="P:protein folding"/>
    <property type="evidence" value="ECO:0007669"/>
    <property type="project" value="InterPro"/>
</dbReference>
<comment type="caution">
    <text evidence="9">The sequence shown here is derived from an EMBL/GenBank/DDBJ whole genome shotgun (WGS) entry which is preliminary data.</text>
</comment>
<proteinExistence type="inferred from homology"/>
<dbReference type="InterPro" id="IPR001179">
    <property type="entry name" value="PPIase_FKBP_dom"/>
</dbReference>
<sequence>MPSKKLNKGSSGQNRKASEQYMDKFRQKPGVQETDSGLLYREVEPGQGLTPTMDDKVVVNQRIQLVNGKVIGDTYQEGMPDTFWMKEAIAGIQEGLQLMQEGARYEFVVPPELAWGKKGVGNKIGPNAVLIFDLRLMEVAFD</sequence>
<dbReference type="RefSeq" id="WP_024460638.1">
    <property type="nucleotide sequence ID" value="NZ_RJUK01000001.1"/>
</dbReference>
<dbReference type="PANTHER" id="PTHR43811">
    <property type="entry name" value="FKBP-TYPE PEPTIDYL-PROLYL CIS-TRANS ISOMERASE FKPA"/>
    <property type="match status" value="1"/>
</dbReference>
<evidence type="ECO:0000256" key="2">
    <source>
        <dbReference type="ARBA" id="ARBA00006577"/>
    </source>
</evidence>
<feature type="region of interest" description="Disordered" evidence="7">
    <location>
        <begin position="1"/>
        <end position="37"/>
    </location>
</feature>
<dbReference type="Gene3D" id="3.10.50.40">
    <property type="match status" value="1"/>
</dbReference>
<evidence type="ECO:0000256" key="1">
    <source>
        <dbReference type="ARBA" id="ARBA00000971"/>
    </source>
</evidence>
<dbReference type="Proteomes" id="UP000273643">
    <property type="component" value="Unassembled WGS sequence"/>
</dbReference>
<gene>
    <name evidence="9" type="ORF">EDC38_1231</name>
</gene>
<dbReference type="PANTHER" id="PTHR43811:SF57">
    <property type="entry name" value="FKBP-TYPE PEPTIDYL-PROLYL CIS-TRANS ISOMERASE FKPA-RELATED"/>
    <property type="match status" value="1"/>
</dbReference>
<dbReference type="EC" id="5.2.1.8" evidence="6"/>
<dbReference type="Pfam" id="PF00254">
    <property type="entry name" value="FKBP_C"/>
    <property type="match status" value="1"/>
</dbReference>
<dbReference type="OrthoDB" id="9814548at2"/>
<feature type="compositionally biased region" description="Basic and acidic residues" evidence="7">
    <location>
        <begin position="16"/>
        <end position="26"/>
    </location>
</feature>
<keyword evidence="10" id="KW-1185">Reference proteome</keyword>
<evidence type="ECO:0000256" key="7">
    <source>
        <dbReference type="SAM" id="MobiDB-lite"/>
    </source>
</evidence>
<evidence type="ECO:0000313" key="10">
    <source>
        <dbReference type="Proteomes" id="UP000273643"/>
    </source>
</evidence>
<dbReference type="InterPro" id="IPR046357">
    <property type="entry name" value="PPIase_dom_sf"/>
</dbReference>
<evidence type="ECO:0000256" key="5">
    <source>
        <dbReference type="PROSITE-ProRule" id="PRU00277"/>
    </source>
</evidence>
<evidence type="ECO:0000259" key="8">
    <source>
        <dbReference type="PROSITE" id="PS50059"/>
    </source>
</evidence>
<dbReference type="PROSITE" id="PS50059">
    <property type="entry name" value="FKBP_PPIASE"/>
    <property type="match status" value="1"/>
</dbReference>
<evidence type="ECO:0000313" key="9">
    <source>
        <dbReference type="EMBL" id="ROQ20624.1"/>
    </source>
</evidence>
<dbReference type="SUPFAM" id="SSF54534">
    <property type="entry name" value="FKBP-like"/>
    <property type="match status" value="1"/>
</dbReference>
<dbReference type="GO" id="GO:0003755">
    <property type="term" value="F:peptidyl-prolyl cis-trans isomerase activity"/>
    <property type="evidence" value="ECO:0007669"/>
    <property type="project" value="UniProtKB-UniRule"/>
</dbReference>
<accession>A0A3N1NLG7</accession>
<dbReference type="EMBL" id="RJUK01000001">
    <property type="protein sequence ID" value="ROQ20624.1"/>
    <property type="molecule type" value="Genomic_DNA"/>
</dbReference>
<evidence type="ECO:0000256" key="4">
    <source>
        <dbReference type="ARBA" id="ARBA00023235"/>
    </source>
</evidence>
<evidence type="ECO:0000256" key="3">
    <source>
        <dbReference type="ARBA" id="ARBA00023110"/>
    </source>
</evidence>
<comment type="catalytic activity">
    <reaction evidence="1 5 6">
        <text>[protein]-peptidylproline (omega=180) = [protein]-peptidylproline (omega=0)</text>
        <dbReference type="Rhea" id="RHEA:16237"/>
        <dbReference type="Rhea" id="RHEA-COMP:10747"/>
        <dbReference type="Rhea" id="RHEA-COMP:10748"/>
        <dbReference type="ChEBI" id="CHEBI:83833"/>
        <dbReference type="ChEBI" id="CHEBI:83834"/>
        <dbReference type="EC" id="5.2.1.8"/>
    </reaction>
</comment>
<protein>
    <recommendedName>
        <fullName evidence="6">Peptidyl-prolyl cis-trans isomerase</fullName>
        <ecNumber evidence="6">5.2.1.8</ecNumber>
    </recommendedName>
</protein>
<feature type="domain" description="PPIase FKBP-type" evidence="8">
    <location>
        <begin position="54"/>
        <end position="140"/>
    </location>
</feature>
<dbReference type="AlphaFoldDB" id="A0A3N1NLG7"/>
<keyword evidence="3 5" id="KW-0697">Rotamase</keyword>
<reference evidence="9 10" key="1">
    <citation type="submission" date="2018-11" db="EMBL/GenBank/DDBJ databases">
        <title>Genomic Encyclopedia of Type Strains, Phase IV (KMG-IV): sequencing the most valuable type-strain genomes for metagenomic binning, comparative biology and taxonomic classification.</title>
        <authorList>
            <person name="Goeker M."/>
        </authorList>
    </citation>
    <scope>NUCLEOTIDE SEQUENCE [LARGE SCALE GENOMIC DNA]</scope>
    <source>
        <strain evidence="9 10">DSM 16974</strain>
    </source>
</reference>
<keyword evidence="4 5" id="KW-0413">Isomerase</keyword>